<gene>
    <name evidence="1" type="ORF">WDS16_18630</name>
</gene>
<evidence type="ECO:0000313" key="2">
    <source>
        <dbReference type="Proteomes" id="UP001432000"/>
    </source>
</evidence>
<dbReference type="RefSeq" id="WP_338886678.1">
    <property type="nucleotide sequence ID" value="NZ_CP147846.1"/>
</dbReference>
<name>A0ABZ2PHN1_9NOCA</name>
<proteinExistence type="predicted"/>
<evidence type="ECO:0000313" key="1">
    <source>
        <dbReference type="EMBL" id="WXG67256.1"/>
    </source>
</evidence>
<accession>A0ABZ2PHN1</accession>
<protein>
    <submittedName>
        <fullName evidence="1">Uncharacterized protein</fullName>
    </submittedName>
</protein>
<organism evidence="1 2">
    <name type="scientific">Rhodococcus sovatensis</name>
    <dbReference type="NCBI Taxonomy" id="1805840"/>
    <lineage>
        <taxon>Bacteria</taxon>
        <taxon>Bacillati</taxon>
        <taxon>Actinomycetota</taxon>
        <taxon>Actinomycetes</taxon>
        <taxon>Mycobacteriales</taxon>
        <taxon>Nocardiaceae</taxon>
        <taxon>Rhodococcus</taxon>
    </lineage>
</organism>
<sequence length="224" mass="24686">MNDNRRRTFETGGGGIEVVSPLVRAVLSYAPCDEREPMLPTEWIELSDEVAGLVDDEPSVRLRLSCAQQLGRGVPGPFGSMFYPGDHFEVIVPWRSAEQGALLMINMLDASAPSRFEFDTELPAGWSVRVERDGSVSMVDDHGVPRIFIGATWALDSRSARVGTRYTCEQGRLVQNIDVCVETSFPVLVDPDPDAIFTPDGFLVTDTWEPRLIPDETDIVVGDA</sequence>
<dbReference type="EMBL" id="CP147846">
    <property type="protein sequence ID" value="WXG67256.1"/>
    <property type="molecule type" value="Genomic_DNA"/>
</dbReference>
<dbReference type="Proteomes" id="UP001432000">
    <property type="component" value="Chromosome"/>
</dbReference>
<reference evidence="1 2" key="1">
    <citation type="submission" date="2024-03" db="EMBL/GenBank/DDBJ databases">
        <title>Natural products discovery in diverse microorganisms through a two-stage MS feature dereplication strategy.</title>
        <authorList>
            <person name="Zhang R."/>
        </authorList>
    </citation>
    <scope>NUCLEOTIDE SEQUENCE [LARGE SCALE GENOMIC DNA]</scope>
    <source>
        <strain evidence="1 2">18930</strain>
    </source>
</reference>
<keyword evidence="2" id="KW-1185">Reference proteome</keyword>